<keyword evidence="3" id="KW-1185">Reference proteome</keyword>
<reference evidence="2 3" key="1">
    <citation type="submission" date="2019-08" db="EMBL/GenBank/DDBJ databases">
        <title>In-depth cultivation of the pig gut microbiome towards novel bacterial diversity and tailored functional studies.</title>
        <authorList>
            <person name="Wylensek D."/>
            <person name="Hitch T.C.A."/>
            <person name="Clavel T."/>
        </authorList>
    </citation>
    <scope>NUCLEOTIDE SEQUENCE [LARGE SCALE GENOMIC DNA]</scope>
    <source>
        <strain evidence="2 3">Oil+RF-744-WCA-WT-13</strain>
    </source>
</reference>
<keyword evidence="1" id="KW-0812">Transmembrane</keyword>
<proteinExistence type="predicted"/>
<accession>A0A7X2TMR2</accession>
<comment type="caution">
    <text evidence="2">The sequence shown here is derived from an EMBL/GenBank/DDBJ whole genome shotgun (WGS) entry which is preliminary data.</text>
</comment>
<organism evidence="2 3">
    <name type="scientific">Bilifractor porci</name>
    <dbReference type="NCBI Taxonomy" id="2606636"/>
    <lineage>
        <taxon>Bacteria</taxon>
        <taxon>Bacillati</taxon>
        <taxon>Bacillota</taxon>
        <taxon>Clostridia</taxon>
        <taxon>Lachnospirales</taxon>
        <taxon>Lachnospiraceae</taxon>
        <taxon>Bilifractor</taxon>
    </lineage>
</organism>
<name>A0A7X2TMR2_9FIRM</name>
<keyword evidence="1" id="KW-1133">Transmembrane helix</keyword>
<evidence type="ECO:0000256" key="1">
    <source>
        <dbReference type="SAM" id="Phobius"/>
    </source>
</evidence>
<keyword evidence="1" id="KW-0472">Membrane</keyword>
<gene>
    <name evidence="2" type="ORF">FYJ60_03725</name>
</gene>
<dbReference type="RefSeq" id="WP_154457234.1">
    <property type="nucleotide sequence ID" value="NZ_VUMV01000002.1"/>
</dbReference>
<evidence type="ECO:0000313" key="2">
    <source>
        <dbReference type="EMBL" id="MST81427.1"/>
    </source>
</evidence>
<feature type="transmembrane region" description="Helical" evidence="1">
    <location>
        <begin position="69"/>
        <end position="93"/>
    </location>
</feature>
<sequence>MIVLKIVGKIFLLPILLALFILGMVIAVIGGIYHLIHGFFWALMIIAVILFAVFKMWQNVVMGIAFMTASLMIVTMLDSLSSLTGGAVGRVIALLRS</sequence>
<feature type="transmembrane region" description="Helical" evidence="1">
    <location>
        <begin position="39"/>
        <end position="57"/>
    </location>
</feature>
<dbReference type="EMBL" id="VUMV01000002">
    <property type="protein sequence ID" value="MST81427.1"/>
    <property type="molecule type" value="Genomic_DNA"/>
</dbReference>
<protein>
    <submittedName>
        <fullName evidence="2">Uncharacterized protein</fullName>
    </submittedName>
</protein>
<dbReference type="Proteomes" id="UP000466864">
    <property type="component" value="Unassembled WGS sequence"/>
</dbReference>
<dbReference type="AlphaFoldDB" id="A0A7X2TMR2"/>
<feature type="transmembrane region" description="Helical" evidence="1">
    <location>
        <begin position="12"/>
        <end position="33"/>
    </location>
</feature>
<evidence type="ECO:0000313" key="3">
    <source>
        <dbReference type="Proteomes" id="UP000466864"/>
    </source>
</evidence>